<accession>A0A564Y4E8</accession>
<name>A0A564Y4E8_HYMDI</name>
<sequence>MGTRYVIFLLVLCITTCIARTSQTSLSTQDVTAKRSVKSNQEVEKPPGETSGEGGIKNPSDTDEKNPENPDGANGDQDKTEKPSDDNINETSTTSKSSRTSYGLAISLSSLLIPFVFYI</sequence>
<dbReference type="Proteomes" id="UP000321570">
    <property type="component" value="Unassembled WGS sequence"/>
</dbReference>
<organism evidence="3 4">
    <name type="scientific">Hymenolepis diminuta</name>
    <name type="common">Rat tapeworm</name>
    <dbReference type="NCBI Taxonomy" id="6216"/>
    <lineage>
        <taxon>Eukaryota</taxon>
        <taxon>Metazoa</taxon>
        <taxon>Spiralia</taxon>
        <taxon>Lophotrochozoa</taxon>
        <taxon>Platyhelminthes</taxon>
        <taxon>Cestoda</taxon>
        <taxon>Eucestoda</taxon>
        <taxon>Cyclophyllidea</taxon>
        <taxon>Hymenolepididae</taxon>
        <taxon>Hymenolepis</taxon>
    </lineage>
</organism>
<keyword evidence="4" id="KW-1185">Reference proteome</keyword>
<evidence type="ECO:0000256" key="1">
    <source>
        <dbReference type="SAM" id="MobiDB-lite"/>
    </source>
</evidence>
<keyword evidence="2" id="KW-0732">Signal</keyword>
<protein>
    <submittedName>
        <fullName evidence="3">Uncharacterized protein</fullName>
    </submittedName>
</protein>
<feature type="chain" id="PRO_5022238588" evidence="2">
    <location>
        <begin position="20"/>
        <end position="119"/>
    </location>
</feature>
<feature type="signal peptide" evidence="2">
    <location>
        <begin position="1"/>
        <end position="19"/>
    </location>
</feature>
<gene>
    <name evidence="3" type="ORF">WMSIL1_LOCUS3002</name>
</gene>
<dbReference type="AlphaFoldDB" id="A0A564Y4E8"/>
<feature type="compositionally biased region" description="Basic and acidic residues" evidence="1">
    <location>
        <begin position="76"/>
        <end position="85"/>
    </location>
</feature>
<evidence type="ECO:0000256" key="2">
    <source>
        <dbReference type="SAM" id="SignalP"/>
    </source>
</evidence>
<feature type="compositionally biased region" description="Low complexity" evidence="1">
    <location>
        <begin position="91"/>
        <end position="100"/>
    </location>
</feature>
<reference evidence="3 4" key="1">
    <citation type="submission" date="2019-07" db="EMBL/GenBank/DDBJ databases">
        <authorList>
            <person name="Jastrzebski P J."/>
            <person name="Paukszto L."/>
            <person name="Jastrzebski P J."/>
        </authorList>
    </citation>
    <scope>NUCLEOTIDE SEQUENCE [LARGE SCALE GENOMIC DNA]</scope>
    <source>
        <strain evidence="3 4">WMS-il1</strain>
    </source>
</reference>
<evidence type="ECO:0000313" key="4">
    <source>
        <dbReference type="Proteomes" id="UP000321570"/>
    </source>
</evidence>
<feature type="region of interest" description="Disordered" evidence="1">
    <location>
        <begin position="23"/>
        <end position="100"/>
    </location>
</feature>
<dbReference type="EMBL" id="CABIJS010000088">
    <property type="protein sequence ID" value="VUZ42175.1"/>
    <property type="molecule type" value="Genomic_DNA"/>
</dbReference>
<proteinExistence type="predicted"/>
<evidence type="ECO:0000313" key="3">
    <source>
        <dbReference type="EMBL" id="VUZ42175.1"/>
    </source>
</evidence>